<dbReference type="Proteomes" id="UP000076962">
    <property type="component" value="Unassembled WGS sequence"/>
</dbReference>
<reference evidence="1 2" key="1">
    <citation type="submission" date="2016-05" db="EMBL/GenBank/DDBJ databases">
        <title>Single-cell genome of chain-forming Candidatus Thiomargarita nelsonii and comparison to other large sulfur-oxidizing bacteria.</title>
        <authorList>
            <person name="Winkel M."/>
            <person name="Salman V."/>
            <person name="Woyke T."/>
            <person name="Schulz-Vogt H."/>
            <person name="Richter M."/>
            <person name="Flood B."/>
            <person name="Bailey J."/>
            <person name="Amann R."/>
            <person name="Mussmann M."/>
        </authorList>
    </citation>
    <scope>NUCLEOTIDE SEQUENCE [LARGE SCALE GENOMIC DNA]</scope>
    <source>
        <strain evidence="1 2">THI036</strain>
    </source>
</reference>
<organism evidence="1 2">
    <name type="scientific">Candidatus Thiomargarita nelsonii</name>
    <dbReference type="NCBI Taxonomy" id="1003181"/>
    <lineage>
        <taxon>Bacteria</taxon>
        <taxon>Pseudomonadati</taxon>
        <taxon>Pseudomonadota</taxon>
        <taxon>Gammaproteobacteria</taxon>
        <taxon>Thiotrichales</taxon>
        <taxon>Thiotrichaceae</taxon>
        <taxon>Thiomargarita</taxon>
    </lineage>
</organism>
<proteinExistence type="predicted"/>
<dbReference type="AlphaFoldDB" id="A0A176RVH6"/>
<gene>
    <name evidence="1" type="ORF">THIOM_004624</name>
</gene>
<protein>
    <submittedName>
        <fullName evidence="1">Uncharacterized protein</fullName>
    </submittedName>
</protein>
<sequence>MIQYYQQTNLFVNPSSKINLADSKIKALCVLAFILDFHPNLSQQCQKGSPTHLTQQHII</sequence>
<comment type="caution">
    <text evidence="1">The sequence shown here is derived from an EMBL/GenBank/DDBJ whole genome shotgun (WGS) entry which is preliminary data.</text>
</comment>
<name>A0A176RVH6_9GAMM</name>
<keyword evidence="2" id="KW-1185">Reference proteome</keyword>
<evidence type="ECO:0000313" key="1">
    <source>
        <dbReference type="EMBL" id="OAD19726.1"/>
    </source>
</evidence>
<accession>A0A176RVH6</accession>
<dbReference type="EMBL" id="LUTY01002687">
    <property type="protein sequence ID" value="OAD19726.1"/>
    <property type="molecule type" value="Genomic_DNA"/>
</dbReference>
<evidence type="ECO:0000313" key="2">
    <source>
        <dbReference type="Proteomes" id="UP000076962"/>
    </source>
</evidence>